<dbReference type="InterPro" id="IPR036390">
    <property type="entry name" value="WH_DNA-bd_sf"/>
</dbReference>
<dbReference type="InterPro" id="IPR011008">
    <property type="entry name" value="Dimeric_a/b-barrel"/>
</dbReference>
<reference evidence="6 7" key="2">
    <citation type="submission" date="2015-07" db="EMBL/GenBank/DDBJ databases">
        <title>Genome sequence of Levilinea saccharolytica DSM 16555.</title>
        <authorList>
            <person name="Hemp J."/>
            <person name="Ward L.M."/>
            <person name="Pace L.A."/>
            <person name="Fischer W.W."/>
        </authorList>
    </citation>
    <scope>NUCLEOTIDE SEQUENCE [LARGE SCALE GENOMIC DNA]</scope>
    <source>
        <strain evidence="6 7">KIBI-1</strain>
    </source>
</reference>
<evidence type="ECO:0000259" key="4">
    <source>
        <dbReference type="PROSITE" id="PS50956"/>
    </source>
</evidence>
<evidence type="ECO:0000256" key="2">
    <source>
        <dbReference type="ARBA" id="ARBA00023125"/>
    </source>
</evidence>
<dbReference type="PANTHER" id="PTHR30154:SF34">
    <property type="entry name" value="TRANSCRIPTIONAL REGULATOR AZLB"/>
    <property type="match status" value="1"/>
</dbReference>
<evidence type="ECO:0000256" key="1">
    <source>
        <dbReference type="ARBA" id="ARBA00023015"/>
    </source>
</evidence>
<proteinExistence type="predicted"/>
<dbReference type="AlphaFoldDB" id="A0A0M8JQE8"/>
<keyword evidence="2" id="KW-0238">DNA-binding</keyword>
<protein>
    <submittedName>
        <fullName evidence="5">Transcriptional regulator, AsnC family</fullName>
    </submittedName>
</protein>
<dbReference type="InterPro" id="IPR019887">
    <property type="entry name" value="Tscrpt_reg_AsnC/Lrp_C"/>
</dbReference>
<dbReference type="EMBL" id="LGCM01000035">
    <property type="protein sequence ID" value="KPL81840.1"/>
    <property type="molecule type" value="Genomic_DNA"/>
</dbReference>
<reference evidence="5" key="1">
    <citation type="journal article" date="2015" name="Genome Announc.">
        <title>Draft Genome Sequences of Anaerolinea thermolimosa IMO-1, Bellilinea caldifistulae GOMI-1, Leptolinea tardivitalis YMTK-2, Levilinea saccharolytica KIBI-1, Longilinea arvoryzae KOME-1, Previously Described as Members of the Class Anaerolineae (Chloroflexi).</title>
        <authorList>
            <person name="Matsuura N."/>
            <person name="Tourlousse M.D."/>
            <person name="Ohashi A."/>
            <person name="Hugenholtz P."/>
            <person name="Sekiguchi Y."/>
        </authorList>
    </citation>
    <scope>NUCLEOTIDE SEQUENCE</scope>
    <source>
        <strain evidence="5">KIBI-1</strain>
    </source>
</reference>
<sequence length="164" mass="18342">MQRSPQIDEIDKRIADLLVENGELSCAEIAARLGTLTERAVRYRKERLVRQGFIRISAISSPRALGYTVTADVFIVVEPGQVLTVARHLSTYEQVTYVACSMGETDVSIQVVARSNEELHFFVTETIGKVTGVLRTTTMIVPLVIKNVYDWQIPQSNCRSEPIS</sequence>
<dbReference type="GO" id="GO:0043200">
    <property type="term" value="P:response to amino acid"/>
    <property type="evidence" value="ECO:0007669"/>
    <property type="project" value="TreeGrafter"/>
</dbReference>
<dbReference type="Gene3D" id="1.10.10.10">
    <property type="entry name" value="Winged helix-like DNA-binding domain superfamily/Winged helix DNA-binding domain"/>
    <property type="match status" value="1"/>
</dbReference>
<gene>
    <name evidence="6" type="ORF">ADN01_09680</name>
    <name evidence="5" type="ORF">LSAC_03334</name>
</gene>
<dbReference type="InterPro" id="IPR000485">
    <property type="entry name" value="AsnC-type_HTH_dom"/>
</dbReference>
<dbReference type="Gene3D" id="3.30.70.920">
    <property type="match status" value="1"/>
</dbReference>
<accession>A0A0M8JQE8</accession>
<dbReference type="GO" id="GO:0005829">
    <property type="term" value="C:cytosol"/>
    <property type="evidence" value="ECO:0007669"/>
    <property type="project" value="TreeGrafter"/>
</dbReference>
<evidence type="ECO:0000313" key="6">
    <source>
        <dbReference type="EMBL" id="KPL81840.1"/>
    </source>
</evidence>
<dbReference type="Pfam" id="PF01037">
    <property type="entry name" value="AsnC_trans_reg"/>
    <property type="match status" value="1"/>
</dbReference>
<dbReference type="Proteomes" id="UP000050501">
    <property type="component" value="Unassembled WGS sequence"/>
</dbReference>
<keyword evidence="7" id="KW-1185">Reference proteome</keyword>
<keyword evidence="3" id="KW-0804">Transcription</keyword>
<name>A0A0M8JQE8_9CHLR</name>
<feature type="domain" description="HTH asnC-type" evidence="4">
    <location>
        <begin position="7"/>
        <end position="68"/>
    </location>
</feature>
<dbReference type="PROSITE" id="PS50956">
    <property type="entry name" value="HTH_ASNC_2"/>
    <property type="match status" value="1"/>
</dbReference>
<dbReference type="OrthoDB" id="529868at2"/>
<dbReference type="InterPro" id="IPR036388">
    <property type="entry name" value="WH-like_DNA-bd_sf"/>
</dbReference>
<dbReference type="InterPro" id="IPR019888">
    <property type="entry name" value="Tscrpt_reg_AsnC-like"/>
</dbReference>
<dbReference type="EMBL" id="DF967975">
    <property type="protein sequence ID" value="GAP19432.1"/>
    <property type="molecule type" value="Genomic_DNA"/>
</dbReference>
<dbReference type="GO" id="GO:0043565">
    <property type="term" value="F:sequence-specific DNA binding"/>
    <property type="evidence" value="ECO:0007669"/>
    <property type="project" value="InterPro"/>
</dbReference>
<dbReference type="SUPFAM" id="SSF46785">
    <property type="entry name" value="Winged helix' DNA-binding domain"/>
    <property type="match status" value="1"/>
</dbReference>
<keyword evidence="1" id="KW-0805">Transcription regulation</keyword>
<dbReference type="SUPFAM" id="SSF54909">
    <property type="entry name" value="Dimeric alpha+beta barrel"/>
    <property type="match status" value="1"/>
</dbReference>
<dbReference type="STRING" id="229921.ADN01_09680"/>
<dbReference type="PANTHER" id="PTHR30154">
    <property type="entry name" value="LEUCINE-RESPONSIVE REGULATORY PROTEIN"/>
    <property type="match status" value="1"/>
</dbReference>
<dbReference type="SMART" id="SM00344">
    <property type="entry name" value="HTH_ASNC"/>
    <property type="match status" value="1"/>
</dbReference>
<organism evidence="5">
    <name type="scientific">Levilinea saccharolytica</name>
    <dbReference type="NCBI Taxonomy" id="229921"/>
    <lineage>
        <taxon>Bacteria</taxon>
        <taxon>Bacillati</taxon>
        <taxon>Chloroflexota</taxon>
        <taxon>Anaerolineae</taxon>
        <taxon>Anaerolineales</taxon>
        <taxon>Anaerolineaceae</taxon>
        <taxon>Levilinea</taxon>
    </lineage>
</organism>
<evidence type="ECO:0000256" key="3">
    <source>
        <dbReference type="ARBA" id="ARBA00023163"/>
    </source>
</evidence>
<evidence type="ECO:0000313" key="5">
    <source>
        <dbReference type="EMBL" id="GAP19432.1"/>
    </source>
</evidence>
<dbReference type="Pfam" id="PF13404">
    <property type="entry name" value="HTH_AsnC-type"/>
    <property type="match status" value="1"/>
</dbReference>
<dbReference type="RefSeq" id="WP_062419712.1">
    <property type="nucleotide sequence ID" value="NZ_BBXZ01000176.1"/>
</dbReference>
<evidence type="ECO:0000313" key="7">
    <source>
        <dbReference type="Proteomes" id="UP000050501"/>
    </source>
</evidence>